<protein>
    <submittedName>
        <fullName evidence="2">Type III secretion system needle length determinant</fullName>
    </submittedName>
</protein>
<dbReference type="RefSeq" id="WP_184207881.1">
    <property type="nucleotide sequence ID" value="NZ_JACHIF010000003.1"/>
</dbReference>
<dbReference type="EMBL" id="JACHIF010000003">
    <property type="protein sequence ID" value="MBB5037731.1"/>
    <property type="molecule type" value="Genomic_DNA"/>
</dbReference>
<evidence type="ECO:0000256" key="1">
    <source>
        <dbReference type="SAM" id="MobiDB-lite"/>
    </source>
</evidence>
<keyword evidence="3" id="KW-1185">Reference proteome</keyword>
<proteinExistence type="predicted"/>
<evidence type="ECO:0000313" key="3">
    <source>
        <dbReference type="Proteomes" id="UP000534294"/>
    </source>
</evidence>
<sequence length="383" mass="40978">MLTAQVSATFGDTAALSALRSLISASPQEASQVPAFVVRQATSELPQVRTEDGVNLDEAVSEQEVTALLHVLEGAAPQPAVMEALRSYFSGPVAGQNLGQLPTSEGAVKFSLPREARLFLQTGEGAGNLPASLLPFFTQVREVLASGAVDTPGQTTLVEDALAKLQALIRPEIEPAVSQKNASKITPDLISNTAFTSLGMRGESRPLLDGAALDTVEETLSAKELAPLPTHLGHAILQSLDRQSSMTSVGNRGQVDPSVHVHRLEQVSALMTEMADRVLVTDPLHGQAQEVRIKLAEHLIPDTEVRVWHGEGGQLRIEFETTSGYWARVLNEATPQLAQRLNEKLALPEAAWVSVSQQGGQPGDGRSRNRQTPWDLAAANQEP</sequence>
<name>A0A7W8DQ99_9BACT</name>
<organism evidence="2 3">
    <name type="scientific">Prosthecobacter dejongeii</name>
    <dbReference type="NCBI Taxonomy" id="48465"/>
    <lineage>
        <taxon>Bacteria</taxon>
        <taxon>Pseudomonadati</taxon>
        <taxon>Verrucomicrobiota</taxon>
        <taxon>Verrucomicrobiia</taxon>
        <taxon>Verrucomicrobiales</taxon>
        <taxon>Verrucomicrobiaceae</taxon>
        <taxon>Prosthecobacter</taxon>
    </lineage>
</organism>
<dbReference type="AlphaFoldDB" id="A0A7W8DQ99"/>
<reference evidence="2 3" key="1">
    <citation type="submission" date="2020-08" db="EMBL/GenBank/DDBJ databases">
        <title>Genomic Encyclopedia of Type Strains, Phase IV (KMG-IV): sequencing the most valuable type-strain genomes for metagenomic binning, comparative biology and taxonomic classification.</title>
        <authorList>
            <person name="Goeker M."/>
        </authorList>
    </citation>
    <scope>NUCLEOTIDE SEQUENCE [LARGE SCALE GENOMIC DNA]</scope>
    <source>
        <strain evidence="2 3">DSM 12251</strain>
    </source>
</reference>
<evidence type="ECO:0000313" key="2">
    <source>
        <dbReference type="EMBL" id="MBB5037731.1"/>
    </source>
</evidence>
<accession>A0A7W8DQ99</accession>
<dbReference type="Proteomes" id="UP000534294">
    <property type="component" value="Unassembled WGS sequence"/>
</dbReference>
<gene>
    <name evidence="2" type="ORF">HNQ64_001980</name>
</gene>
<comment type="caution">
    <text evidence="2">The sequence shown here is derived from an EMBL/GenBank/DDBJ whole genome shotgun (WGS) entry which is preliminary data.</text>
</comment>
<feature type="region of interest" description="Disordered" evidence="1">
    <location>
        <begin position="354"/>
        <end position="383"/>
    </location>
</feature>